<protein>
    <submittedName>
        <fullName evidence="1">Minor capsid protein</fullName>
    </submittedName>
</protein>
<name>A0A921HSL2_9LACO</name>
<organism evidence="1 2">
    <name type="scientific">Companilactobacillus farciminis</name>
    <dbReference type="NCBI Taxonomy" id="1612"/>
    <lineage>
        <taxon>Bacteria</taxon>
        <taxon>Bacillati</taxon>
        <taxon>Bacillota</taxon>
        <taxon>Bacilli</taxon>
        <taxon>Lactobacillales</taxon>
        <taxon>Lactobacillaceae</taxon>
        <taxon>Companilactobacillus</taxon>
    </lineage>
</organism>
<dbReference type="EMBL" id="DYWC01000157">
    <property type="protein sequence ID" value="HJF87144.1"/>
    <property type="molecule type" value="Genomic_DNA"/>
</dbReference>
<proteinExistence type="predicted"/>
<sequence>MDFLERLNDSINSVSGLPIKCKLGYLSPTESLCLYPIPGSKIISQYYDEAKDQQLNYEVAMKSDDQQKVNTTLWLISNHLEELSELTSLDGSFDFESIEITNKPFINALDDKKNYIFMLDIQAKITTYHIKGE</sequence>
<dbReference type="AlphaFoldDB" id="A0A921HSL2"/>
<evidence type="ECO:0000313" key="1">
    <source>
        <dbReference type="EMBL" id="HJF87144.1"/>
    </source>
</evidence>
<dbReference type="Pfam" id="PF12691">
    <property type="entry name" value="Phage_tail_terminator_6"/>
    <property type="match status" value="1"/>
</dbReference>
<comment type="caution">
    <text evidence="1">The sequence shown here is derived from an EMBL/GenBank/DDBJ whole genome shotgun (WGS) entry which is preliminary data.</text>
</comment>
<accession>A0A921HSL2</accession>
<dbReference type="Proteomes" id="UP000747013">
    <property type="component" value="Unassembled WGS sequence"/>
</dbReference>
<gene>
    <name evidence="1" type="ORF">K8V88_06875</name>
</gene>
<reference evidence="1" key="1">
    <citation type="journal article" date="2021" name="PeerJ">
        <title>Extensive microbial diversity within the chicken gut microbiome revealed by metagenomics and culture.</title>
        <authorList>
            <person name="Gilroy R."/>
            <person name="Ravi A."/>
            <person name="Getino M."/>
            <person name="Pursley I."/>
            <person name="Horton D.L."/>
            <person name="Alikhan N.F."/>
            <person name="Baker D."/>
            <person name="Gharbi K."/>
            <person name="Hall N."/>
            <person name="Watson M."/>
            <person name="Adriaenssens E.M."/>
            <person name="Foster-Nyarko E."/>
            <person name="Jarju S."/>
            <person name="Secka A."/>
            <person name="Antonio M."/>
            <person name="Oren A."/>
            <person name="Chaudhuri R.R."/>
            <person name="La Ragione R."/>
            <person name="Hildebrand F."/>
            <person name="Pallen M.J."/>
        </authorList>
    </citation>
    <scope>NUCLEOTIDE SEQUENCE</scope>
    <source>
        <strain evidence="1">7886</strain>
    </source>
</reference>
<dbReference type="InterPro" id="IPR024411">
    <property type="entry name" value="Tail_terminator_phage"/>
</dbReference>
<reference evidence="1" key="2">
    <citation type="submission" date="2021-09" db="EMBL/GenBank/DDBJ databases">
        <authorList>
            <person name="Gilroy R."/>
        </authorList>
    </citation>
    <scope>NUCLEOTIDE SEQUENCE</scope>
    <source>
        <strain evidence="1">7886</strain>
    </source>
</reference>
<evidence type="ECO:0000313" key="2">
    <source>
        <dbReference type="Proteomes" id="UP000747013"/>
    </source>
</evidence>